<reference evidence="3" key="1">
    <citation type="journal article" date="2019" name="Int. J. Syst. Evol. Microbiol.">
        <title>The Global Catalogue of Microorganisms (GCM) 10K type strain sequencing project: providing services to taxonomists for standard genome sequencing and annotation.</title>
        <authorList>
            <consortium name="The Broad Institute Genomics Platform"/>
            <consortium name="The Broad Institute Genome Sequencing Center for Infectious Disease"/>
            <person name="Wu L."/>
            <person name="Ma J."/>
        </authorList>
    </citation>
    <scope>NUCLEOTIDE SEQUENCE [LARGE SCALE GENOMIC DNA]</scope>
    <source>
        <strain evidence="3">CCM 8937</strain>
    </source>
</reference>
<name>A0ABW4BJC6_9LACO</name>
<organism evidence="2 3">
    <name type="scientific">Lapidilactobacillus gannanensis</name>
    <dbReference type="NCBI Taxonomy" id="2486002"/>
    <lineage>
        <taxon>Bacteria</taxon>
        <taxon>Bacillati</taxon>
        <taxon>Bacillota</taxon>
        <taxon>Bacilli</taxon>
        <taxon>Lactobacillales</taxon>
        <taxon>Lactobacillaceae</taxon>
        <taxon>Lapidilactobacillus</taxon>
    </lineage>
</organism>
<dbReference type="RefSeq" id="WP_125646740.1">
    <property type="nucleotide sequence ID" value="NZ_JBHTOH010000014.1"/>
</dbReference>
<evidence type="ECO:0000313" key="3">
    <source>
        <dbReference type="Proteomes" id="UP001597191"/>
    </source>
</evidence>
<feature type="region of interest" description="Disordered" evidence="1">
    <location>
        <begin position="99"/>
        <end position="119"/>
    </location>
</feature>
<proteinExistence type="predicted"/>
<sequence length="119" mass="13968">MKADINEEKRAQLKAAAYRKEQQLEEFQQVKNGYLQSLENFNTTFNDLARDYEETVNDDLAHGAANEDELAANQELKQQTNRTIADQYDATNQLYNRIRRQSDDEIDDLNKQRSRLPWA</sequence>
<protein>
    <recommendedName>
        <fullName evidence="4">Pathogenicity island protein</fullName>
    </recommendedName>
</protein>
<evidence type="ECO:0000256" key="1">
    <source>
        <dbReference type="SAM" id="MobiDB-lite"/>
    </source>
</evidence>
<feature type="compositionally biased region" description="Basic and acidic residues" evidence="1">
    <location>
        <begin position="100"/>
        <end position="111"/>
    </location>
</feature>
<evidence type="ECO:0000313" key="2">
    <source>
        <dbReference type="EMBL" id="MFD1410334.1"/>
    </source>
</evidence>
<dbReference type="Proteomes" id="UP001597191">
    <property type="component" value="Unassembled WGS sequence"/>
</dbReference>
<keyword evidence="3" id="KW-1185">Reference proteome</keyword>
<gene>
    <name evidence="2" type="ORF">ACFQ4R_01680</name>
</gene>
<comment type="caution">
    <text evidence="2">The sequence shown here is derived from an EMBL/GenBank/DDBJ whole genome shotgun (WGS) entry which is preliminary data.</text>
</comment>
<accession>A0ABW4BJC6</accession>
<evidence type="ECO:0008006" key="4">
    <source>
        <dbReference type="Google" id="ProtNLM"/>
    </source>
</evidence>
<dbReference type="EMBL" id="JBHTOH010000014">
    <property type="protein sequence ID" value="MFD1410334.1"/>
    <property type="molecule type" value="Genomic_DNA"/>
</dbReference>